<gene>
    <name evidence="2" type="ORF">A3F32_01280</name>
</gene>
<proteinExistence type="predicted"/>
<dbReference type="EMBL" id="MGAD01000032">
    <property type="protein sequence ID" value="OGK38049.1"/>
    <property type="molecule type" value="Genomic_DNA"/>
</dbReference>
<evidence type="ECO:0000256" key="1">
    <source>
        <dbReference type="SAM" id="Phobius"/>
    </source>
</evidence>
<feature type="transmembrane region" description="Helical" evidence="1">
    <location>
        <begin position="126"/>
        <end position="143"/>
    </location>
</feature>
<reference evidence="2 3" key="1">
    <citation type="journal article" date="2016" name="Nat. Commun.">
        <title>Thousands of microbial genomes shed light on interconnected biogeochemical processes in an aquifer system.</title>
        <authorList>
            <person name="Anantharaman K."/>
            <person name="Brown C.T."/>
            <person name="Hug L.A."/>
            <person name="Sharon I."/>
            <person name="Castelle C.J."/>
            <person name="Probst A.J."/>
            <person name="Thomas B.C."/>
            <person name="Singh A."/>
            <person name="Wilkins M.J."/>
            <person name="Karaoz U."/>
            <person name="Brodie E.L."/>
            <person name="Williams K.H."/>
            <person name="Hubbard S.S."/>
            <person name="Banfield J.F."/>
        </authorList>
    </citation>
    <scope>NUCLEOTIDE SEQUENCE [LARGE SCALE GENOMIC DNA]</scope>
</reference>
<feature type="transmembrane region" description="Helical" evidence="1">
    <location>
        <begin position="54"/>
        <end position="75"/>
    </location>
</feature>
<comment type="caution">
    <text evidence="2">The sequence shown here is derived from an EMBL/GenBank/DDBJ whole genome shotgun (WGS) entry which is preliminary data.</text>
</comment>
<keyword evidence="1" id="KW-1133">Transmembrane helix</keyword>
<dbReference type="Proteomes" id="UP000178076">
    <property type="component" value="Unassembled WGS sequence"/>
</dbReference>
<name>A0A1F7I3V7_9BACT</name>
<accession>A0A1F7I3V7</accession>
<evidence type="ECO:0000313" key="2">
    <source>
        <dbReference type="EMBL" id="OGK38049.1"/>
    </source>
</evidence>
<feature type="transmembrane region" description="Helical" evidence="1">
    <location>
        <begin position="29"/>
        <end position="48"/>
    </location>
</feature>
<feature type="transmembrane region" description="Helical" evidence="1">
    <location>
        <begin position="87"/>
        <end position="106"/>
    </location>
</feature>
<evidence type="ECO:0000313" key="3">
    <source>
        <dbReference type="Proteomes" id="UP000178076"/>
    </source>
</evidence>
<protein>
    <submittedName>
        <fullName evidence="2">Uncharacterized protein</fullName>
    </submittedName>
</protein>
<keyword evidence="1" id="KW-0472">Membrane</keyword>
<dbReference type="AlphaFoldDB" id="A0A1F7I3V7"/>
<sequence>MNLLPHAHESDNYYHLRFGFVQHEKTDPFRGSIIGLSPLFAGFLFFYTTFRYELFPAGTLLMNILLVYFFFSIASTMFPSRDDIRDIPIVLLIILAGMTVLFVFNIDIVPYMRSHYVIRAVSTANTFLLPATLVNVNLAWILYMTRKK</sequence>
<keyword evidence="1" id="KW-0812">Transmembrane</keyword>
<organism evidence="2 3">
    <name type="scientific">Candidatus Roizmanbacteria bacterium RIFCSPHIGHO2_12_FULL_42_10</name>
    <dbReference type="NCBI Taxonomy" id="1802053"/>
    <lineage>
        <taxon>Bacteria</taxon>
        <taxon>Candidatus Roizmaniibacteriota</taxon>
    </lineage>
</organism>